<gene>
    <name evidence="3" type="ORF">AACH10_22600</name>
</gene>
<name>A0ABU9CMN8_9BURK</name>
<reference evidence="3 4" key="1">
    <citation type="submission" date="2024-04" db="EMBL/GenBank/DDBJ databases">
        <title>Novel species of the genus Ideonella isolated from streams.</title>
        <authorList>
            <person name="Lu H."/>
        </authorList>
    </citation>
    <scope>NUCLEOTIDE SEQUENCE [LARGE SCALE GENOMIC DNA]</scope>
    <source>
        <strain evidence="3 4">DXS22W</strain>
    </source>
</reference>
<evidence type="ECO:0000313" key="3">
    <source>
        <dbReference type="EMBL" id="MEK8053061.1"/>
    </source>
</evidence>
<feature type="domain" description="Aminoglycoside phosphotransferase" evidence="2">
    <location>
        <begin position="49"/>
        <end position="311"/>
    </location>
</feature>
<dbReference type="EMBL" id="JBBUTH010000010">
    <property type="protein sequence ID" value="MEK8053061.1"/>
    <property type="molecule type" value="Genomic_DNA"/>
</dbReference>
<dbReference type="InterPro" id="IPR011009">
    <property type="entry name" value="Kinase-like_dom_sf"/>
</dbReference>
<dbReference type="Gene3D" id="3.90.1200.10">
    <property type="match status" value="1"/>
</dbReference>
<sequence length="368" mass="40234">MEEDLRRQPGAPSTPDAAARGPLPGFDVPRVEDWLRAHVPQLSPPLQWHRLEGGHSNLTYLLTDGSGQRAVIRRPPQGELLPKAHDMAREWALISALGATSVPVPQALGFCEDLSVTGAHFYVMGHVAGLPFYTAAEVDERLPLPLRPVLGESFIDVLADLHAVDPDAVGLSGLGKKDDYIGRQLKTWYRSWQASIGPAQLDDERAHALLRYLSTHVPEQGPARIVHGDYGLHNTLIGTDGRVAAVVDWEISTLGDPLADLAYALNQWAEPGDPPSVRGEPPTSRPGFPPRAALADRYAQRTGRDLSRLDFYVGFNRWKSACIVHGVYARYLEGKKSTAGVDLDALKASIFQSLALAEQAVERLERHA</sequence>
<dbReference type="InterPro" id="IPR002575">
    <property type="entry name" value="Aminoglycoside_PTrfase"/>
</dbReference>
<dbReference type="PANTHER" id="PTHR47829:SF1">
    <property type="entry name" value="HAD FAMILY PHOSPHATASE"/>
    <property type="match status" value="1"/>
</dbReference>
<dbReference type="SUPFAM" id="SSF56112">
    <property type="entry name" value="Protein kinase-like (PK-like)"/>
    <property type="match status" value="1"/>
</dbReference>
<organism evidence="3 4">
    <name type="scientific">Pseudaquabacterium inlustre</name>
    <dbReference type="NCBI Taxonomy" id="2984192"/>
    <lineage>
        <taxon>Bacteria</taxon>
        <taxon>Pseudomonadati</taxon>
        <taxon>Pseudomonadota</taxon>
        <taxon>Betaproteobacteria</taxon>
        <taxon>Burkholderiales</taxon>
        <taxon>Sphaerotilaceae</taxon>
        <taxon>Pseudaquabacterium</taxon>
    </lineage>
</organism>
<dbReference type="RefSeq" id="WP_341412793.1">
    <property type="nucleotide sequence ID" value="NZ_JBBUTH010000010.1"/>
</dbReference>
<dbReference type="InterPro" id="IPR041726">
    <property type="entry name" value="ACAD10_11_N"/>
</dbReference>
<dbReference type="Gene3D" id="3.30.200.20">
    <property type="entry name" value="Phosphorylase Kinase, domain 1"/>
    <property type="match status" value="1"/>
</dbReference>
<feature type="region of interest" description="Disordered" evidence="1">
    <location>
        <begin position="1"/>
        <end position="23"/>
    </location>
</feature>
<evidence type="ECO:0000259" key="2">
    <source>
        <dbReference type="Pfam" id="PF01636"/>
    </source>
</evidence>
<dbReference type="CDD" id="cd05154">
    <property type="entry name" value="ACAD10_11_N-like"/>
    <property type="match status" value="1"/>
</dbReference>
<evidence type="ECO:0000313" key="4">
    <source>
        <dbReference type="Proteomes" id="UP001365405"/>
    </source>
</evidence>
<keyword evidence="4" id="KW-1185">Reference proteome</keyword>
<dbReference type="PANTHER" id="PTHR47829">
    <property type="entry name" value="HYDROLASE, PUTATIVE (AFU_ORTHOLOGUE AFUA_1G12880)-RELATED"/>
    <property type="match status" value="1"/>
</dbReference>
<dbReference type="InterPro" id="IPR052898">
    <property type="entry name" value="ACAD10-like"/>
</dbReference>
<accession>A0ABU9CMN8</accession>
<dbReference type="Pfam" id="PF01636">
    <property type="entry name" value="APH"/>
    <property type="match status" value="1"/>
</dbReference>
<evidence type="ECO:0000256" key="1">
    <source>
        <dbReference type="SAM" id="MobiDB-lite"/>
    </source>
</evidence>
<dbReference type="Proteomes" id="UP001365405">
    <property type="component" value="Unassembled WGS sequence"/>
</dbReference>
<protein>
    <submittedName>
        <fullName evidence="3">Phosphotransferase family protein</fullName>
    </submittedName>
</protein>
<proteinExistence type="predicted"/>
<comment type="caution">
    <text evidence="3">The sequence shown here is derived from an EMBL/GenBank/DDBJ whole genome shotgun (WGS) entry which is preliminary data.</text>
</comment>